<dbReference type="PATRIC" id="fig|1003195.11.peg.1922"/>
<protein>
    <submittedName>
        <fullName evidence="3">Major facilitator transporter</fullName>
    </submittedName>
</protein>
<evidence type="ECO:0000256" key="2">
    <source>
        <dbReference type="SAM" id="Phobius"/>
    </source>
</evidence>
<dbReference type="eggNOG" id="COG2814">
    <property type="taxonomic scope" value="Bacteria"/>
</dbReference>
<gene>
    <name evidence="3" type="ordered locus">SCATT_02890</name>
</gene>
<proteinExistence type="predicted"/>
<feature type="transmembrane region" description="Helical" evidence="2">
    <location>
        <begin position="49"/>
        <end position="67"/>
    </location>
</feature>
<keyword evidence="4" id="KW-1185">Reference proteome</keyword>
<organism evidence="3 4">
    <name type="scientific">Streptantibioticus cattleyicolor (strain ATCC 35852 / DSM 46488 / JCM 4925 / NBRC 14057 / NRRL 8057)</name>
    <name type="common">Streptomyces cattleya</name>
    <dbReference type="NCBI Taxonomy" id="1003195"/>
    <lineage>
        <taxon>Bacteria</taxon>
        <taxon>Bacillati</taxon>
        <taxon>Actinomycetota</taxon>
        <taxon>Actinomycetes</taxon>
        <taxon>Kitasatosporales</taxon>
        <taxon>Streptomycetaceae</taxon>
        <taxon>Streptantibioticus</taxon>
    </lineage>
</organism>
<evidence type="ECO:0000256" key="1">
    <source>
        <dbReference type="SAM" id="MobiDB-lite"/>
    </source>
</evidence>
<dbReference type="InterPro" id="IPR036259">
    <property type="entry name" value="MFS_trans_sf"/>
</dbReference>
<accession>G8WMU1</accession>
<keyword evidence="2" id="KW-0812">Transmembrane</keyword>
<feature type="region of interest" description="Disordered" evidence="1">
    <location>
        <begin position="77"/>
        <end position="98"/>
    </location>
</feature>
<accession>F8JNT0</accession>
<dbReference type="HOGENOM" id="CLU_2332341_0_0_11"/>
<dbReference type="EMBL" id="CP003219">
    <property type="protein sequence ID" value="AEW92660.1"/>
    <property type="molecule type" value="Genomic_DNA"/>
</dbReference>
<reference evidence="4" key="1">
    <citation type="submission" date="2011-12" db="EMBL/GenBank/DDBJ databases">
        <title>Complete genome sequence of Streptomyces cattleya strain DSM 46488.</title>
        <authorList>
            <person name="Ou H.-Y."/>
            <person name="Li P."/>
            <person name="Zhao C."/>
            <person name="O'Hagan D."/>
            <person name="Deng Z."/>
        </authorList>
    </citation>
    <scope>NUCLEOTIDE SEQUENCE [LARGE SCALE GENOMIC DNA]</scope>
    <source>
        <strain evidence="4">ATCC 35852 / DSM 46488 / JCM 4925 / NBRC 14057 / NRRL 8057</strain>
    </source>
</reference>
<dbReference type="KEGG" id="sct:SCAT_0277"/>
<dbReference type="AlphaFoldDB" id="F8JNT0"/>
<dbReference type="Proteomes" id="UP000007842">
    <property type="component" value="Chromosome"/>
</dbReference>
<evidence type="ECO:0000313" key="4">
    <source>
        <dbReference type="Proteomes" id="UP000007842"/>
    </source>
</evidence>
<keyword evidence="2" id="KW-1133">Transmembrane helix</keyword>
<sequence>MLKAGFTQRYCAPGVLGRVTASAAFLNYGTLPLGALLGGALGEWLGARTGLWITTAGVPLSALILLCSPVRRVRELPGGFAPGGSGNPADDTYAEQGA</sequence>
<name>F8JNT0_STREN</name>
<keyword evidence="2" id="KW-0472">Membrane</keyword>
<dbReference type="KEGG" id="scy:SCATT_02890"/>
<evidence type="ECO:0000313" key="3">
    <source>
        <dbReference type="EMBL" id="AEW92660.1"/>
    </source>
</evidence>
<dbReference type="STRING" id="1003195.SCATT_02890"/>
<dbReference type="SUPFAM" id="SSF103473">
    <property type="entry name" value="MFS general substrate transporter"/>
    <property type="match status" value="1"/>
</dbReference>